<dbReference type="InterPro" id="IPR002187">
    <property type="entry name" value="N-reg_PII"/>
</dbReference>
<dbReference type="SMART" id="SM00938">
    <property type="entry name" value="P-II"/>
    <property type="match status" value="1"/>
</dbReference>
<dbReference type="AlphaFoldDB" id="A0A240ABI5"/>
<dbReference type="PRINTS" id="PR00340">
    <property type="entry name" value="PIIGLNB"/>
</dbReference>
<dbReference type="SUPFAM" id="SSF54913">
    <property type="entry name" value="GlnB-like"/>
    <property type="match status" value="1"/>
</dbReference>
<dbReference type="GO" id="GO:0005829">
    <property type="term" value="C:cytosol"/>
    <property type="evidence" value="ECO:0007669"/>
    <property type="project" value="TreeGrafter"/>
</dbReference>
<dbReference type="GO" id="GO:0006808">
    <property type="term" value="P:regulation of nitrogen utilization"/>
    <property type="evidence" value="ECO:0007669"/>
    <property type="project" value="InterPro"/>
</dbReference>
<dbReference type="InterPro" id="IPR011322">
    <property type="entry name" value="N-reg_PII-like_a/b"/>
</dbReference>
<evidence type="ECO:0000256" key="1">
    <source>
        <dbReference type="RuleBase" id="RU003936"/>
    </source>
</evidence>
<evidence type="ECO:0000313" key="2">
    <source>
        <dbReference type="EMBL" id="SNV80266.1"/>
    </source>
</evidence>
<dbReference type="Gene3D" id="3.30.70.120">
    <property type="match status" value="1"/>
</dbReference>
<dbReference type="Proteomes" id="UP000215374">
    <property type="component" value="Chromosome 1"/>
</dbReference>
<dbReference type="InterPro" id="IPR015867">
    <property type="entry name" value="N-reg_PII/ATP_PRibTrfase_C"/>
</dbReference>
<name>A0A240ABI5_9CORY</name>
<organism evidence="2 3">
    <name type="scientific">Corynebacterium imitans</name>
    <dbReference type="NCBI Taxonomy" id="156978"/>
    <lineage>
        <taxon>Bacteria</taxon>
        <taxon>Bacillati</taxon>
        <taxon>Actinomycetota</taxon>
        <taxon>Actinomycetes</taxon>
        <taxon>Mycobacteriales</taxon>
        <taxon>Corynebacteriaceae</taxon>
        <taxon>Corynebacterium</taxon>
    </lineage>
</organism>
<dbReference type="PANTHER" id="PTHR30115">
    <property type="entry name" value="NITROGEN REGULATORY PROTEIN P-II"/>
    <property type="match status" value="1"/>
</dbReference>
<accession>A0A240ABI5</accession>
<dbReference type="GO" id="GO:0005524">
    <property type="term" value="F:ATP binding"/>
    <property type="evidence" value="ECO:0007669"/>
    <property type="project" value="TreeGrafter"/>
</dbReference>
<dbReference type="PANTHER" id="PTHR30115:SF11">
    <property type="entry name" value="NITROGEN REGULATORY PROTEIN P-II HOMOLOG"/>
    <property type="match status" value="1"/>
</dbReference>
<dbReference type="GO" id="GO:0030234">
    <property type="term" value="F:enzyme regulator activity"/>
    <property type="evidence" value="ECO:0007669"/>
    <property type="project" value="InterPro"/>
</dbReference>
<gene>
    <name evidence="2" type="primary">glnK</name>
    <name evidence="2" type="ORF">SAMEA4535761_01969</name>
</gene>
<dbReference type="Pfam" id="PF00543">
    <property type="entry name" value="P-II"/>
    <property type="match status" value="1"/>
</dbReference>
<protein>
    <submittedName>
        <fullName evidence="2">Nitrogen regulatory protein P-II</fullName>
    </submittedName>
</protein>
<dbReference type="PROSITE" id="PS51343">
    <property type="entry name" value="PII_GLNB_DOM"/>
    <property type="match status" value="1"/>
</dbReference>
<evidence type="ECO:0000313" key="3">
    <source>
        <dbReference type="Proteomes" id="UP000215374"/>
    </source>
</evidence>
<dbReference type="InterPro" id="IPR017918">
    <property type="entry name" value="N-reg_PII_CS"/>
</dbReference>
<dbReference type="EMBL" id="LT906467">
    <property type="protein sequence ID" value="SNV80266.1"/>
    <property type="molecule type" value="Genomic_DNA"/>
</dbReference>
<reference evidence="2 3" key="1">
    <citation type="submission" date="2017-06" db="EMBL/GenBank/DDBJ databases">
        <authorList>
            <consortium name="Pathogen Informatics"/>
        </authorList>
    </citation>
    <scope>NUCLEOTIDE SEQUENCE [LARGE SCALE GENOMIC DNA]</scope>
    <source>
        <strain evidence="2 3">NCTC13015</strain>
    </source>
</reference>
<comment type="similarity">
    <text evidence="1">Belongs to the P(II) protein family.</text>
</comment>
<dbReference type="PROSITE" id="PS00638">
    <property type="entry name" value="PII_GLNB_CTER"/>
    <property type="match status" value="1"/>
</dbReference>
<sequence length="113" mass="12548">MMKLITAVVQVYALPAIRENLEREGVRGMTVTEAQGYGQQRGRTEIYRGTEFSAEFVPKVKIEVVAGEWQVNQIVDAILQAASTGNVGDGKIWVSPIEEVIRVRTGERDEEAL</sequence>
<proteinExistence type="inferred from homology"/>